<feature type="compositionally biased region" description="Polar residues" evidence="1">
    <location>
        <begin position="926"/>
        <end position="954"/>
    </location>
</feature>
<feature type="region of interest" description="Disordered" evidence="1">
    <location>
        <begin position="769"/>
        <end position="816"/>
    </location>
</feature>
<feature type="region of interest" description="Disordered" evidence="1">
    <location>
        <begin position="408"/>
        <end position="437"/>
    </location>
</feature>
<feature type="region of interest" description="Disordered" evidence="1">
    <location>
        <begin position="851"/>
        <end position="954"/>
    </location>
</feature>
<feature type="region of interest" description="Disordered" evidence="1">
    <location>
        <begin position="489"/>
        <end position="509"/>
    </location>
</feature>
<name>A0A1E4TGD0_9ASCO</name>
<proteinExistence type="predicted"/>
<protein>
    <recommendedName>
        <fullName evidence="2">PH domain-containing protein</fullName>
    </recommendedName>
</protein>
<organism evidence="3 4">
    <name type="scientific">Tortispora caseinolytica NRRL Y-17796</name>
    <dbReference type="NCBI Taxonomy" id="767744"/>
    <lineage>
        <taxon>Eukaryota</taxon>
        <taxon>Fungi</taxon>
        <taxon>Dikarya</taxon>
        <taxon>Ascomycota</taxon>
        <taxon>Saccharomycotina</taxon>
        <taxon>Trigonopsidomycetes</taxon>
        <taxon>Trigonopsidales</taxon>
        <taxon>Trigonopsidaceae</taxon>
        <taxon>Tortispora</taxon>
    </lineage>
</organism>
<dbReference type="AlphaFoldDB" id="A0A1E4TGD0"/>
<feature type="compositionally biased region" description="Polar residues" evidence="1">
    <location>
        <begin position="770"/>
        <end position="779"/>
    </location>
</feature>
<sequence>MTEIRSSILLTDEVAPLKISRSTSSEMSQSQPDFKDLLKLLSSRSDTESFYIPPEKLLAQFRRSEKEYRRELLELASSPIVNQIRLLHQDATHTESVDQFVQWGMKAVKVYETYAENYQYLPDASTRQLYLAKRPLVRIAVLSKVYKKLLENHSDQADLALTAIAFRKLVIKSRLHYERSRSATLKNTIIFHKVISPITTKPSRGSFEISEVVETALFNTSFIFANGVSWPAKETKFFFLNQQLEFKSAIDEDDRRSALAICEILPSGVPSLLFPVFTTNDLYVDPNDSDTIVLSTSSGSHFITTCEDINQYNYWRALLVGLFGCTNINPLKTTRSASGSINSHNEPVITPVTQKTIENELPAVIDEIDSSTPDITAEPVPDHKPVQSPVMEHTLYEGLGIIAPKAKVSESQERPYSVPAANISANAEDDESSRKRSHLSLIGTPTIPNLLPESPPAANQAKRSMLLHPIPATKAADVYNDSSLSMVEEPSLHGSVSDRSLDSPKKPTATDRLNYLHKQKALCQETPEQSLISPQPVQDTKPNSSRASVRLSMFPPGFLSRNSTTKTNRLSKANIETTPIRSKTTAGTPTKKNKLSFIGRKSKVLSTIPPMPQHGIPTPENTPEKTDNLIAASLTELEAIKPIPPPKDSAVIRQTIETPIKSKDSLDPKNDTSLSSLLDLENVSDLVVEQGTAVVLTPTTVNAGFGTSMGPSCANGPRRSPSHRLNSHRRHSSVEVEEAEIAHEDFEESLQDMAAARLSAELLFEKPFENISQSDTPNRNVPPILPVDEVSNSPRSLLSCSSAAESSSKPAGDKRMSFAGFQSSKQSATASRPASSFLSGKRTSRILQRFLSKGGSKEKSSDVSNDVEGPLLDDMSTEQPVVAKQSNQRKSLTVDTAKAQLPTPDATPKREKASEISPNKLRVLSESLTATPSASRSDATGTSVTSPQRLATNKGPSSVIFQTMAVVSLWKNNKWEMLIDPTTKAYYTRVEISLEMNGSSVEVWPTPSQEKGTGNEYSLQQLIDGPIQTLKITPNTSARKGTAVDVHIRQKGQPGEDATVMMFRFRTRADADQLFYALAACIRGCLAGTLNSLSSKSSFVSTKSASSLPSSPLSDARSPHSPLKAMAVHSPIEAQSPTPSTVIDWKCMLLVKKQSELGQQNIPASQQWTDAGNVKLSIFRTERPNERRLVMKKYSGEIAVDRLVNESVQAEMNKRTVILDLSRLAVNPSKMEPVYLIQFKEEKEPKLDTIQEL</sequence>
<feature type="compositionally biased region" description="Basic and acidic residues" evidence="1">
    <location>
        <begin position="499"/>
        <end position="509"/>
    </location>
</feature>
<evidence type="ECO:0000313" key="4">
    <source>
        <dbReference type="Proteomes" id="UP000095023"/>
    </source>
</evidence>
<feature type="compositionally biased region" description="Low complexity" evidence="1">
    <location>
        <begin position="791"/>
        <end position="808"/>
    </location>
</feature>
<reference evidence="4" key="1">
    <citation type="submission" date="2016-02" db="EMBL/GenBank/DDBJ databases">
        <title>Comparative genomics of biotechnologically important yeasts.</title>
        <authorList>
            <consortium name="DOE Joint Genome Institute"/>
            <person name="Riley R."/>
            <person name="Haridas S."/>
            <person name="Wolfe K.H."/>
            <person name="Lopes M.R."/>
            <person name="Hittinger C.T."/>
            <person name="Goker M."/>
            <person name="Salamov A."/>
            <person name="Wisecaver J."/>
            <person name="Long T.M."/>
            <person name="Aerts A.L."/>
            <person name="Barry K."/>
            <person name="Choi C."/>
            <person name="Clum A."/>
            <person name="Coughlan A.Y."/>
            <person name="Deshpande S."/>
            <person name="Douglass A.P."/>
            <person name="Hanson S.J."/>
            <person name="Klenk H.-P."/>
            <person name="Labutti K."/>
            <person name="Lapidus A."/>
            <person name="Lindquist E."/>
            <person name="Lipzen A."/>
            <person name="Meier-Kolthoff J.P."/>
            <person name="Ohm R.A."/>
            <person name="Otillar R.P."/>
            <person name="Pangilinan J."/>
            <person name="Peng Y."/>
            <person name="Rokas A."/>
            <person name="Rosa C.A."/>
            <person name="Scheuner C."/>
            <person name="Sibirny A.A."/>
            <person name="Slot J.C."/>
            <person name="Stielow J.B."/>
            <person name="Sun H."/>
            <person name="Kurtzman C.P."/>
            <person name="Blackwell M."/>
            <person name="Jeffries T.W."/>
            <person name="Grigoriev I.V."/>
        </authorList>
    </citation>
    <scope>NUCLEOTIDE SEQUENCE [LARGE SCALE GENOMIC DNA]</scope>
    <source>
        <strain evidence="4">NRRL Y-17796</strain>
    </source>
</reference>
<dbReference type="InterPro" id="IPR056223">
    <property type="entry name" value="PH_24"/>
</dbReference>
<dbReference type="EMBL" id="KV453842">
    <property type="protein sequence ID" value="ODV90832.1"/>
    <property type="molecule type" value="Genomic_DNA"/>
</dbReference>
<feature type="compositionally biased region" description="Polar residues" evidence="1">
    <location>
        <begin position="884"/>
        <end position="894"/>
    </location>
</feature>
<keyword evidence="4" id="KW-1185">Reference proteome</keyword>
<evidence type="ECO:0000259" key="2">
    <source>
        <dbReference type="Pfam" id="PF24345"/>
    </source>
</evidence>
<evidence type="ECO:0000256" key="1">
    <source>
        <dbReference type="SAM" id="MobiDB-lite"/>
    </source>
</evidence>
<dbReference type="Proteomes" id="UP000095023">
    <property type="component" value="Unassembled WGS sequence"/>
</dbReference>
<dbReference type="Pfam" id="PF24345">
    <property type="entry name" value="PH_24"/>
    <property type="match status" value="1"/>
</dbReference>
<feature type="compositionally biased region" description="Basic residues" evidence="1">
    <location>
        <begin position="720"/>
        <end position="731"/>
    </location>
</feature>
<accession>A0A1E4TGD0</accession>
<feature type="region of interest" description="Disordered" evidence="1">
    <location>
        <begin position="707"/>
        <end position="736"/>
    </location>
</feature>
<feature type="domain" description="PH" evidence="2">
    <location>
        <begin position="958"/>
        <end position="1078"/>
    </location>
</feature>
<evidence type="ECO:0000313" key="3">
    <source>
        <dbReference type="EMBL" id="ODV90832.1"/>
    </source>
</evidence>
<gene>
    <name evidence="3" type="ORF">CANCADRAFT_111464</name>
</gene>
<dbReference type="OrthoDB" id="4092486at2759"/>